<dbReference type="PANTHER" id="PTHR31462">
    <property type="entry name" value="ENDOSOMAL/LYSOSOMAL POTASSIUM CHANNEL TMEM175"/>
    <property type="match status" value="1"/>
</dbReference>
<keyword evidence="8 13" id="KW-1133">Transmembrane helix</keyword>
<evidence type="ECO:0000256" key="8">
    <source>
        <dbReference type="ARBA" id="ARBA00022989"/>
    </source>
</evidence>
<dbReference type="Pfam" id="PF06736">
    <property type="entry name" value="TMEM175"/>
    <property type="match status" value="1"/>
</dbReference>
<reference evidence="15" key="1">
    <citation type="journal article" date="2019" name="Int. J. Syst. Evol. Microbiol.">
        <title>The Global Catalogue of Microorganisms (GCM) 10K type strain sequencing project: providing services to taxonomists for standard genome sequencing and annotation.</title>
        <authorList>
            <consortium name="The Broad Institute Genomics Platform"/>
            <consortium name="The Broad Institute Genome Sequencing Center for Infectious Disease"/>
            <person name="Wu L."/>
            <person name="Ma J."/>
        </authorList>
    </citation>
    <scope>NUCLEOTIDE SEQUENCE [LARGE SCALE GENOMIC DNA]</scope>
    <source>
        <strain evidence="15">JCM 14718</strain>
    </source>
</reference>
<comment type="similarity">
    <text evidence="2">Belongs to the TMEM175 family.</text>
</comment>
<comment type="catalytic activity">
    <reaction evidence="12">
        <text>K(+)(in) = K(+)(out)</text>
        <dbReference type="Rhea" id="RHEA:29463"/>
        <dbReference type="ChEBI" id="CHEBI:29103"/>
    </reaction>
</comment>
<keyword evidence="10 13" id="KW-0472">Membrane</keyword>
<gene>
    <name evidence="14" type="ORF">GCM10009765_81410</name>
</gene>
<dbReference type="PANTHER" id="PTHR31462:SF5">
    <property type="entry name" value="ENDOSOMAL_LYSOSOMAL PROTON CHANNEL TMEM175"/>
    <property type="match status" value="1"/>
</dbReference>
<keyword evidence="5 13" id="KW-0812">Transmembrane</keyword>
<evidence type="ECO:0000256" key="3">
    <source>
        <dbReference type="ARBA" id="ARBA00022448"/>
    </source>
</evidence>
<name>A0ABP4VA55_9ACTN</name>
<evidence type="ECO:0000256" key="9">
    <source>
        <dbReference type="ARBA" id="ARBA00023065"/>
    </source>
</evidence>
<evidence type="ECO:0000256" key="10">
    <source>
        <dbReference type="ARBA" id="ARBA00023136"/>
    </source>
</evidence>
<organism evidence="14 15">
    <name type="scientific">Fodinicola feengrottensis</name>
    <dbReference type="NCBI Taxonomy" id="435914"/>
    <lineage>
        <taxon>Bacteria</taxon>
        <taxon>Bacillati</taxon>
        <taxon>Actinomycetota</taxon>
        <taxon>Actinomycetes</taxon>
        <taxon>Mycobacteriales</taxon>
        <taxon>Fodinicola</taxon>
    </lineage>
</organism>
<comment type="caution">
    <text evidence="14">The sequence shown here is derived from an EMBL/GenBank/DDBJ whole genome shotgun (WGS) entry which is preliminary data.</text>
</comment>
<evidence type="ECO:0000256" key="4">
    <source>
        <dbReference type="ARBA" id="ARBA00022538"/>
    </source>
</evidence>
<evidence type="ECO:0000256" key="1">
    <source>
        <dbReference type="ARBA" id="ARBA00004141"/>
    </source>
</evidence>
<evidence type="ECO:0000256" key="13">
    <source>
        <dbReference type="SAM" id="Phobius"/>
    </source>
</evidence>
<evidence type="ECO:0000256" key="6">
    <source>
        <dbReference type="ARBA" id="ARBA00022826"/>
    </source>
</evidence>
<evidence type="ECO:0008006" key="16">
    <source>
        <dbReference type="Google" id="ProtNLM"/>
    </source>
</evidence>
<sequence length="164" mass="18440">MDMVVANRSSIFSFVLSFLVIARFWTAHHELFTEVAKLTRPLVFLNLAWLLTIVFLPYPTEIVGEFDSHQYPFVVYFYIGTTLASSICQSVMAWILYKQQQRNPGSGSVDQHFLIGSFGATAGLLGAFVLIPLGTSYYGLLLLLIIPQTVSFFTRRTNKTAKTT</sequence>
<protein>
    <recommendedName>
        <fullName evidence="16">DUF1211 domain-containing protein</fullName>
    </recommendedName>
</protein>
<comment type="subcellular location">
    <subcellularLocation>
        <location evidence="1">Membrane</location>
        <topology evidence="1">Multi-pass membrane protein</topology>
    </subcellularLocation>
</comment>
<evidence type="ECO:0000256" key="7">
    <source>
        <dbReference type="ARBA" id="ARBA00022958"/>
    </source>
</evidence>
<dbReference type="Proteomes" id="UP001500618">
    <property type="component" value="Unassembled WGS sequence"/>
</dbReference>
<keyword evidence="9" id="KW-0406">Ion transport</keyword>
<evidence type="ECO:0000256" key="11">
    <source>
        <dbReference type="ARBA" id="ARBA00023303"/>
    </source>
</evidence>
<keyword evidence="4" id="KW-0633">Potassium transport</keyword>
<dbReference type="EMBL" id="BAAANY010000045">
    <property type="protein sequence ID" value="GAA1720872.1"/>
    <property type="molecule type" value="Genomic_DNA"/>
</dbReference>
<accession>A0ABP4VA55</accession>
<feature type="transmembrane region" description="Helical" evidence="13">
    <location>
        <begin position="38"/>
        <end position="56"/>
    </location>
</feature>
<proteinExistence type="inferred from homology"/>
<evidence type="ECO:0000256" key="5">
    <source>
        <dbReference type="ARBA" id="ARBA00022692"/>
    </source>
</evidence>
<keyword evidence="6" id="KW-0631">Potassium channel</keyword>
<feature type="transmembrane region" description="Helical" evidence="13">
    <location>
        <begin position="76"/>
        <end position="97"/>
    </location>
</feature>
<keyword evidence="7" id="KW-0630">Potassium</keyword>
<feature type="transmembrane region" description="Helical" evidence="13">
    <location>
        <begin position="6"/>
        <end position="26"/>
    </location>
</feature>
<evidence type="ECO:0000313" key="15">
    <source>
        <dbReference type="Proteomes" id="UP001500618"/>
    </source>
</evidence>
<keyword evidence="11" id="KW-0407">Ion channel</keyword>
<keyword evidence="3" id="KW-0813">Transport</keyword>
<dbReference type="InterPro" id="IPR010617">
    <property type="entry name" value="TMEM175-like"/>
</dbReference>
<evidence type="ECO:0000256" key="2">
    <source>
        <dbReference type="ARBA" id="ARBA00006920"/>
    </source>
</evidence>
<evidence type="ECO:0000256" key="12">
    <source>
        <dbReference type="ARBA" id="ARBA00034430"/>
    </source>
</evidence>
<evidence type="ECO:0000313" key="14">
    <source>
        <dbReference type="EMBL" id="GAA1720872.1"/>
    </source>
</evidence>
<keyword evidence="15" id="KW-1185">Reference proteome</keyword>